<dbReference type="Proteomes" id="UP001446871">
    <property type="component" value="Unassembled WGS sequence"/>
</dbReference>
<accession>A0ABR1THH7</accession>
<dbReference type="InterPro" id="IPR000868">
    <property type="entry name" value="Isochorismatase-like_dom"/>
</dbReference>
<name>A0ABR1THH7_9PEZI</name>
<keyword evidence="2" id="KW-0378">Hydrolase</keyword>
<dbReference type="EMBL" id="JAQQWM010000009">
    <property type="protein sequence ID" value="KAK8045862.1"/>
    <property type="molecule type" value="Genomic_DNA"/>
</dbReference>
<organism evidence="4 5">
    <name type="scientific">Apiospora saccharicola</name>
    <dbReference type="NCBI Taxonomy" id="335842"/>
    <lineage>
        <taxon>Eukaryota</taxon>
        <taxon>Fungi</taxon>
        <taxon>Dikarya</taxon>
        <taxon>Ascomycota</taxon>
        <taxon>Pezizomycotina</taxon>
        <taxon>Sordariomycetes</taxon>
        <taxon>Xylariomycetidae</taxon>
        <taxon>Amphisphaeriales</taxon>
        <taxon>Apiosporaceae</taxon>
        <taxon>Apiospora</taxon>
    </lineage>
</organism>
<evidence type="ECO:0000313" key="4">
    <source>
        <dbReference type="EMBL" id="KAK8045862.1"/>
    </source>
</evidence>
<dbReference type="Pfam" id="PF00857">
    <property type="entry name" value="Isochorismatase"/>
    <property type="match status" value="1"/>
</dbReference>
<dbReference type="SUPFAM" id="SSF52499">
    <property type="entry name" value="Isochorismatase-like hydrolases"/>
    <property type="match status" value="1"/>
</dbReference>
<comment type="similarity">
    <text evidence="1">Belongs to the isochorismatase family.</text>
</comment>
<dbReference type="PANTHER" id="PTHR43540:SF9">
    <property type="entry name" value="FAMILY HYDROLASE, PUTATIVE (AFU_ORTHOLOGUE AFUA_2G08700)-RELATED"/>
    <property type="match status" value="1"/>
</dbReference>
<feature type="domain" description="Isochorismatase-like" evidence="3">
    <location>
        <begin position="12"/>
        <end position="175"/>
    </location>
</feature>
<dbReference type="PANTHER" id="PTHR43540">
    <property type="entry name" value="PEROXYUREIDOACRYLATE/UREIDOACRYLATE AMIDOHYDROLASE-RELATED"/>
    <property type="match status" value="1"/>
</dbReference>
<protein>
    <recommendedName>
        <fullName evidence="3">Isochorismatase-like domain-containing protein</fullName>
    </recommendedName>
</protein>
<evidence type="ECO:0000259" key="3">
    <source>
        <dbReference type="Pfam" id="PF00857"/>
    </source>
</evidence>
<evidence type="ECO:0000313" key="5">
    <source>
        <dbReference type="Proteomes" id="UP001446871"/>
    </source>
</evidence>
<dbReference type="Gene3D" id="3.40.50.850">
    <property type="entry name" value="Isochorismatase-like"/>
    <property type="match status" value="1"/>
</dbReference>
<reference evidence="4 5" key="1">
    <citation type="submission" date="2023-01" db="EMBL/GenBank/DDBJ databases">
        <title>Analysis of 21 Apiospora genomes using comparative genomics revels a genus with tremendous synthesis potential of carbohydrate active enzymes and secondary metabolites.</title>
        <authorList>
            <person name="Sorensen T."/>
        </authorList>
    </citation>
    <scope>NUCLEOTIDE SEQUENCE [LARGE SCALE GENOMIC DNA]</scope>
    <source>
        <strain evidence="4 5">CBS 83171</strain>
    </source>
</reference>
<dbReference type="InterPro" id="IPR036380">
    <property type="entry name" value="Isochorismatase-like_sf"/>
</dbReference>
<dbReference type="InterPro" id="IPR050272">
    <property type="entry name" value="Isochorismatase-like_hydrls"/>
</dbReference>
<sequence>MGLKLVDTLLEHAIPACRKSGIPIVWLGWGLTDEDIDEMPPTVVKGFAADSSFEGSRKMGKLGSEIGSIRLGDGSTINAGRVLVKKQWNSDFYYKLKEAAEPHDMWLYKNRLSAFWGGTDVENTLNSRGIKTLLFAGANLDQCVGGSLQGAYTQGWDCLLLSDGTATTSPEFARRCIEFNTKRGWGFVLTCQQLVDGVDSMQMGHVSYDEKNEVTHHSGR</sequence>
<comment type="caution">
    <text evidence="4">The sequence shown here is derived from an EMBL/GenBank/DDBJ whole genome shotgun (WGS) entry which is preliminary data.</text>
</comment>
<evidence type="ECO:0000256" key="1">
    <source>
        <dbReference type="ARBA" id="ARBA00006336"/>
    </source>
</evidence>
<evidence type="ECO:0000256" key="2">
    <source>
        <dbReference type="ARBA" id="ARBA00022801"/>
    </source>
</evidence>
<proteinExistence type="inferred from homology"/>
<keyword evidence="5" id="KW-1185">Reference proteome</keyword>
<gene>
    <name evidence="4" type="ORF">PG996_013926</name>
</gene>